<evidence type="ECO:0000313" key="1">
    <source>
        <dbReference type="EMBL" id="KAA6186579.1"/>
    </source>
</evidence>
<dbReference type="RefSeq" id="WP_150090742.1">
    <property type="nucleotide sequence ID" value="NZ_VWXX01000004.1"/>
</dbReference>
<gene>
    <name evidence="1" type="ORF">F2Q65_04165</name>
</gene>
<dbReference type="AlphaFoldDB" id="A0A5M8FP82"/>
<keyword evidence="2" id="KW-1185">Reference proteome</keyword>
<dbReference type="OrthoDB" id="9760040at2"/>
<protein>
    <submittedName>
        <fullName evidence="1">DUF885 domain-containing protein</fullName>
    </submittedName>
</protein>
<dbReference type="Pfam" id="PF05960">
    <property type="entry name" value="DUF885"/>
    <property type="match status" value="1"/>
</dbReference>
<reference evidence="1 2" key="1">
    <citation type="submission" date="2019-09" db="EMBL/GenBank/DDBJ databases">
        <title>Whole-genome sequence of the purple sulfur bacterium Thiohalocapsa marina DSM 19078.</title>
        <authorList>
            <person name="Kyndt J.A."/>
            <person name="Meyer T.E."/>
        </authorList>
    </citation>
    <scope>NUCLEOTIDE SEQUENCE [LARGE SCALE GENOMIC DNA]</scope>
    <source>
        <strain evidence="1 2">DSM 19078</strain>
    </source>
</reference>
<organism evidence="1 2">
    <name type="scientific">Thiohalocapsa marina</name>
    <dbReference type="NCBI Taxonomy" id="424902"/>
    <lineage>
        <taxon>Bacteria</taxon>
        <taxon>Pseudomonadati</taxon>
        <taxon>Pseudomonadota</taxon>
        <taxon>Gammaproteobacteria</taxon>
        <taxon>Chromatiales</taxon>
        <taxon>Chromatiaceae</taxon>
        <taxon>Thiohalocapsa</taxon>
    </lineage>
</organism>
<name>A0A5M8FP82_9GAMM</name>
<dbReference type="InterPro" id="IPR010281">
    <property type="entry name" value="DUF885"/>
</dbReference>
<proteinExistence type="predicted"/>
<evidence type="ECO:0000313" key="2">
    <source>
        <dbReference type="Proteomes" id="UP000322981"/>
    </source>
</evidence>
<dbReference type="EMBL" id="VWXX01000004">
    <property type="protein sequence ID" value="KAA6186579.1"/>
    <property type="molecule type" value="Genomic_DNA"/>
</dbReference>
<dbReference type="Proteomes" id="UP000322981">
    <property type="component" value="Unassembled WGS sequence"/>
</dbReference>
<sequence>MSEAAAFDALVEEFFSVWFRFHPLAAVHSGRGTAGSLLPLHTDDDQAALAGWLETLIVALEELDFNALDQDRQLDLELLFALATVEHRELLERDWRHRDPARFLPLAAIHRLTLLRPPDLRAALGTLLADLPDYLLQAMAQLRPMAALVSPVLARAAMAAAEDGRLYLRALGNSRWLKDQCGTGCALAAQAEIAGEALAHYADAIRHDLLPQAVGSAACGAAHLRLRLQRRHQLDLDPMTCAPWLDDLAQQCEQTDPAPAAGQSHTQASRLRDALGAENRGWLAHLRQRGLFHLPAAPLHVAGGPVCPRSAGYTIDYVANPAKAEGWLYVPDTLNGCAVPPTPGEVRARALHLGWGGTHALAFSGGDAARSLPRRHADGHSLSGGWSLYLDRLLFETADARPDDRAAALQRRRLAVALARIDLELHCDIIDADKAAHRLQRFMPDTDRALRQLARLIQQPGEALAAVLGWRLIEAAADSRADDSALSPRQLHDGLLGQGPIPLPLAMRRAFGDAHWKRIFERLQPTPT</sequence>
<comment type="caution">
    <text evidence="1">The sequence shown here is derived from an EMBL/GenBank/DDBJ whole genome shotgun (WGS) entry which is preliminary data.</text>
</comment>
<accession>A0A5M8FP82</accession>